<organism evidence="2">
    <name type="scientific">Thuretia quercifolia</name>
    <dbReference type="NCBI Taxonomy" id="189650"/>
    <lineage>
        <taxon>Eukaryota</taxon>
        <taxon>Rhodophyta</taxon>
        <taxon>Florideophyceae</taxon>
        <taxon>Rhodymeniophycidae</taxon>
        <taxon>Ceramiales</taxon>
        <taxon>Dasyaceae</taxon>
        <taxon>Thuretia</taxon>
    </lineage>
</organism>
<dbReference type="RefSeq" id="YP_009397235.1">
    <property type="nucleotide sequence ID" value="NC_035286.1"/>
</dbReference>
<sequence length="33" mass="3946">MTSKYYIFIVLYCIYLSTNVIIIQANFRKILLS</sequence>
<geneLocation type="chloroplast" evidence="2"/>
<feature type="transmembrane region" description="Helical" evidence="1">
    <location>
        <begin position="6"/>
        <end position="27"/>
    </location>
</feature>
<name>A0A1Z1MKZ9_9FLOR</name>
<keyword evidence="1" id="KW-0812">Transmembrane</keyword>
<proteinExistence type="predicted"/>
<keyword evidence="2" id="KW-0150">Chloroplast</keyword>
<dbReference type="GeneID" id="33359563"/>
<dbReference type="AlphaFoldDB" id="A0A1Z1MKZ9"/>
<evidence type="ECO:0000313" key="2">
    <source>
        <dbReference type="EMBL" id="ARW66421.1"/>
    </source>
</evidence>
<keyword evidence="1" id="KW-0472">Membrane</keyword>
<dbReference type="EMBL" id="MF101442">
    <property type="protein sequence ID" value="ARW66421.1"/>
    <property type="molecule type" value="Genomic_DNA"/>
</dbReference>
<gene>
    <name evidence="2" type="primary">orf33b</name>
</gene>
<reference evidence="2" key="1">
    <citation type="journal article" date="2017" name="J. Phycol.">
        <title>Analysis of chloroplast genomes and a supermatrix inform reclassification of the Rhodomelaceae (Rhodophyta).</title>
        <authorList>
            <person name="Diaz-Tapia P."/>
            <person name="Maggs C.A."/>
            <person name="West J.A."/>
            <person name="Verbruggen H."/>
        </authorList>
    </citation>
    <scope>NUCLEOTIDE SEQUENCE</scope>
    <source>
        <strain evidence="2">PD1024</strain>
    </source>
</reference>
<keyword evidence="1" id="KW-1133">Transmembrane helix</keyword>
<protein>
    <submittedName>
        <fullName evidence="2">Uncharacterized protein</fullName>
    </submittedName>
</protein>
<accession>A0A1Z1MKZ9</accession>
<keyword evidence="2" id="KW-0934">Plastid</keyword>
<evidence type="ECO:0000256" key="1">
    <source>
        <dbReference type="SAM" id="Phobius"/>
    </source>
</evidence>